<protein>
    <submittedName>
        <fullName evidence="2">Uncharacterized protein</fullName>
    </submittedName>
</protein>
<organism evidence="2 3">
    <name type="scientific">Flavobacterium luminosum</name>
    <dbReference type="NCBI Taxonomy" id="2949086"/>
    <lineage>
        <taxon>Bacteria</taxon>
        <taxon>Pseudomonadati</taxon>
        <taxon>Bacteroidota</taxon>
        <taxon>Flavobacteriia</taxon>
        <taxon>Flavobacteriales</taxon>
        <taxon>Flavobacteriaceae</taxon>
        <taxon>Flavobacterium</taxon>
    </lineage>
</organism>
<dbReference type="Proteomes" id="UP001317191">
    <property type="component" value="Unassembled WGS sequence"/>
</dbReference>
<dbReference type="RefSeq" id="WP_250590228.1">
    <property type="nucleotide sequence ID" value="NZ_JAMLJM010000001.1"/>
</dbReference>
<reference evidence="2 3" key="1">
    <citation type="submission" date="2022-05" db="EMBL/GenBank/DDBJ databases">
        <title>Flavobacterium sp., isolated from activated sludge.</title>
        <authorList>
            <person name="Ran Q."/>
        </authorList>
    </citation>
    <scope>NUCLEOTIDE SEQUENCE [LARGE SCALE GENOMIC DNA]</scope>
    <source>
        <strain evidence="2 3">HXWNR70</strain>
    </source>
</reference>
<evidence type="ECO:0000313" key="2">
    <source>
        <dbReference type="EMBL" id="MCL9807749.1"/>
    </source>
</evidence>
<feature type="signal peptide" evidence="1">
    <location>
        <begin position="1"/>
        <end position="19"/>
    </location>
</feature>
<proteinExistence type="predicted"/>
<evidence type="ECO:0000256" key="1">
    <source>
        <dbReference type="SAM" id="SignalP"/>
    </source>
</evidence>
<dbReference type="EMBL" id="JAMLJM010000001">
    <property type="protein sequence ID" value="MCL9807749.1"/>
    <property type="molecule type" value="Genomic_DNA"/>
</dbReference>
<gene>
    <name evidence="2" type="ORF">NAT50_00045</name>
</gene>
<evidence type="ECO:0000313" key="3">
    <source>
        <dbReference type="Proteomes" id="UP001317191"/>
    </source>
</evidence>
<keyword evidence="3" id="KW-1185">Reference proteome</keyword>
<keyword evidence="1" id="KW-0732">Signal</keyword>
<name>A0ABT0TKY8_9FLAO</name>
<feature type="chain" id="PRO_5046309928" evidence="1">
    <location>
        <begin position="20"/>
        <end position="87"/>
    </location>
</feature>
<accession>A0ABT0TKY8</accession>
<comment type="caution">
    <text evidence="2">The sequence shown here is derived from an EMBL/GenBank/DDBJ whole genome shotgun (WGS) entry which is preliminary data.</text>
</comment>
<sequence length="87" mass="9235">MKKLVFLSVFGLMSVGAFASNGEEALKLPEANVETIENRLETVDSKTVDSAVKAQITVNCEDGSSYIVSCDTCTTSQLINIAIALCS</sequence>